<dbReference type="AlphaFoldDB" id="A0A162ZC46"/>
<organism evidence="6 7">
    <name type="scientific">Didymella rabiei</name>
    <name type="common">Chickpea ascochyta blight fungus</name>
    <name type="synonym">Mycosphaerella rabiei</name>
    <dbReference type="NCBI Taxonomy" id="5454"/>
    <lineage>
        <taxon>Eukaryota</taxon>
        <taxon>Fungi</taxon>
        <taxon>Dikarya</taxon>
        <taxon>Ascomycota</taxon>
        <taxon>Pezizomycotina</taxon>
        <taxon>Dothideomycetes</taxon>
        <taxon>Pleosporomycetidae</taxon>
        <taxon>Pleosporales</taxon>
        <taxon>Pleosporineae</taxon>
        <taxon>Didymellaceae</taxon>
        <taxon>Ascochyta</taxon>
    </lineage>
</organism>
<protein>
    <submittedName>
        <fullName evidence="6">Oxidoreductase</fullName>
    </submittedName>
</protein>
<dbReference type="PRINTS" id="PR00420">
    <property type="entry name" value="RNGMNOXGNASE"/>
</dbReference>
<comment type="cofactor">
    <cofactor evidence="1">
        <name>FAD</name>
        <dbReference type="ChEBI" id="CHEBI:57692"/>
    </cofactor>
</comment>
<dbReference type="SUPFAM" id="SSF51905">
    <property type="entry name" value="FAD/NAD(P)-binding domain"/>
    <property type="match status" value="1"/>
</dbReference>
<keyword evidence="7" id="KW-1185">Reference proteome</keyword>
<evidence type="ECO:0000256" key="4">
    <source>
        <dbReference type="ARBA" id="ARBA00023002"/>
    </source>
</evidence>
<dbReference type="PANTHER" id="PTHR47178:SF5">
    <property type="entry name" value="FAD-BINDING DOMAIN-CONTAINING PROTEIN"/>
    <property type="match status" value="1"/>
</dbReference>
<dbReference type="OrthoDB" id="47494at2759"/>
<evidence type="ECO:0000313" key="7">
    <source>
        <dbReference type="Proteomes" id="UP000076837"/>
    </source>
</evidence>
<dbReference type="GO" id="GO:0004497">
    <property type="term" value="F:monooxygenase activity"/>
    <property type="evidence" value="ECO:0007669"/>
    <property type="project" value="UniProtKB-KW"/>
</dbReference>
<evidence type="ECO:0000256" key="2">
    <source>
        <dbReference type="ARBA" id="ARBA00022630"/>
    </source>
</evidence>
<keyword evidence="2" id="KW-0285">Flavoprotein</keyword>
<proteinExistence type="predicted"/>
<gene>
    <name evidence="6" type="ORF">ST47_g8325</name>
</gene>
<accession>A0A162ZC46</accession>
<keyword evidence="3" id="KW-0274">FAD</keyword>
<dbReference type="PANTHER" id="PTHR47178">
    <property type="entry name" value="MONOOXYGENASE, FAD-BINDING"/>
    <property type="match status" value="1"/>
</dbReference>
<evidence type="ECO:0000256" key="3">
    <source>
        <dbReference type="ARBA" id="ARBA00022827"/>
    </source>
</evidence>
<evidence type="ECO:0000256" key="1">
    <source>
        <dbReference type="ARBA" id="ARBA00001974"/>
    </source>
</evidence>
<dbReference type="STRING" id="5454.A0A162ZC46"/>
<evidence type="ECO:0000313" key="6">
    <source>
        <dbReference type="EMBL" id="KZM20527.1"/>
    </source>
</evidence>
<dbReference type="EMBL" id="JYNV01000278">
    <property type="protein sequence ID" value="KZM20527.1"/>
    <property type="molecule type" value="Genomic_DNA"/>
</dbReference>
<dbReference type="InterPro" id="IPR036188">
    <property type="entry name" value="FAD/NAD-bd_sf"/>
</dbReference>
<reference evidence="6 7" key="1">
    <citation type="journal article" date="2016" name="Sci. Rep.">
        <title>Draft genome sequencing and secretome analysis of fungal phytopathogen Ascochyta rabiei provides insight into the necrotrophic effector repertoire.</title>
        <authorList>
            <person name="Verma S."/>
            <person name="Gazara R.K."/>
            <person name="Nizam S."/>
            <person name="Parween S."/>
            <person name="Chattopadhyay D."/>
            <person name="Verma P.K."/>
        </authorList>
    </citation>
    <scope>NUCLEOTIDE SEQUENCE [LARGE SCALE GENOMIC DNA]</scope>
    <source>
        <strain evidence="6 7">ArDII</strain>
    </source>
</reference>
<keyword evidence="5" id="KW-0503">Monooxygenase</keyword>
<keyword evidence="4" id="KW-0560">Oxidoreductase</keyword>
<dbReference type="Pfam" id="PF01494">
    <property type="entry name" value="FAD_binding_3"/>
    <property type="match status" value="2"/>
</dbReference>
<sequence>MGSFKVIIAGGGLAGALLANGLSNNGVEFMIYERDEADSKREGYQIRLGPGAQAGFRACLTSAHIDKITAKLGKSSGSQATAPSIYNTHFEEIVDLALVPTYSKSAAINRVVLRDILLDPIKKSGKISYGKNVHSYEILSQTNGAEKVKVFFSDGSHDVCDVLVGADGANSQINKQLGLDNIRLLDSHWCFCSKGSLPFDRMMNLPPKLREGPIMVLSKRSILYYALYLPEEQTKGNISEAADSTESLRYDESAASFYWALNVPVSALPYRKASEIQDHRLVCLEAIKDWAPEFHNMLSVGGDDPEHTDMLVTQFRASTQPRADWRAEARKIGKDKGHPRVWVIGDAIHAMQPTRGQGGNQALADCADILPQLLRLDSLASIDPVRPTFEEVETACNSYESTMTARAFPWVKKSGGVSFPSVNLDGLLGIAIRSLAKLIVPLLKSYYSLFGQKKEG</sequence>
<dbReference type="Proteomes" id="UP000076837">
    <property type="component" value="Unassembled WGS sequence"/>
</dbReference>
<dbReference type="GO" id="GO:0071949">
    <property type="term" value="F:FAD binding"/>
    <property type="evidence" value="ECO:0007669"/>
    <property type="project" value="InterPro"/>
</dbReference>
<name>A0A162ZC46_DIDRA</name>
<dbReference type="InterPro" id="IPR002938">
    <property type="entry name" value="FAD-bd"/>
</dbReference>
<dbReference type="Gene3D" id="3.50.50.60">
    <property type="entry name" value="FAD/NAD(P)-binding domain"/>
    <property type="match status" value="1"/>
</dbReference>
<evidence type="ECO:0000256" key="5">
    <source>
        <dbReference type="ARBA" id="ARBA00023033"/>
    </source>
</evidence>
<comment type="caution">
    <text evidence="6">The sequence shown here is derived from an EMBL/GenBank/DDBJ whole genome shotgun (WGS) entry which is preliminary data.</text>
</comment>